<evidence type="ECO:0000313" key="12">
    <source>
        <dbReference type="EMBL" id="KAK4120524.1"/>
    </source>
</evidence>
<dbReference type="InterPro" id="IPR015366">
    <property type="entry name" value="S53_propep"/>
</dbReference>
<feature type="compositionally biased region" description="Basic residues" evidence="9">
    <location>
        <begin position="233"/>
        <end position="245"/>
    </location>
</feature>
<dbReference type="SUPFAM" id="SSF54897">
    <property type="entry name" value="Protease propeptides/inhibitors"/>
    <property type="match status" value="1"/>
</dbReference>
<proteinExistence type="predicted"/>
<feature type="signal peptide" evidence="10">
    <location>
        <begin position="1"/>
        <end position="22"/>
    </location>
</feature>
<comment type="caution">
    <text evidence="12">The sequence shown here is derived from an EMBL/GenBank/DDBJ whole genome shotgun (WGS) entry which is preliminary data.</text>
</comment>
<feature type="domain" description="Peptidase S53" evidence="11">
    <location>
        <begin position="267"/>
        <end position="731"/>
    </location>
</feature>
<feature type="binding site" evidence="8">
    <location>
        <position position="711"/>
    </location>
    <ligand>
        <name>Ca(2+)</name>
        <dbReference type="ChEBI" id="CHEBI:29108"/>
    </ligand>
</feature>
<accession>A0AAN6TU63</accession>
<name>A0AAN6TU63_9PEZI</name>
<evidence type="ECO:0000256" key="10">
    <source>
        <dbReference type="SAM" id="SignalP"/>
    </source>
</evidence>
<keyword evidence="13" id="KW-1185">Reference proteome</keyword>
<dbReference type="CDD" id="cd04056">
    <property type="entry name" value="Peptidases_S53"/>
    <property type="match status" value="1"/>
</dbReference>
<dbReference type="InterPro" id="IPR036852">
    <property type="entry name" value="Peptidase_S8/S53_dom_sf"/>
</dbReference>
<comment type="cofactor">
    <cofactor evidence="8">
        <name>Ca(2+)</name>
        <dbReference type="ChEBI" id="CHEBI:29108"/>
    </cofactor>
    <text evidence="8">Binds 1 Ca(2+) ion per subunit.</text>
</comment>
<evidence type="ECO:0000259" key="11">
    <source>
        <dbReference type="PROSITE" id="PS51695"/>
    </source>
</evidence>
<evidence type="ECO:0000256" key="1">
    <source>
        <dbReference type="ARBA" id="ARBA00004239"/>
    </source>
</evidence>
<gene>
    <name evidence="12" type="ORF">N657DRAFT_579567</name>
</gene>
<dbReference type="GeneID" id="87826173"/>
<keyword evidence="5 8" id="KW-0720">Serine protease</keyword>
<feature type="binding site" evidence="8">
    <location>
        <position position="690"/>
    </location>
    <ligand>
        <name>Ca(2+)</name>
        <dbReference type="ChEBI" id="CHEBI:29108"/>
    </ligand>
</feature>
<dbReference type="InterPro" id="IPR050819">
    <property type="entry name" value="Tripeptidyl-peptidase_I"/>
</dbReference>
<dbReference type="SMART" id="SM00944">
    <property type="entry name" value="Pro-kuma_activ"/>
    <property type="match status" value="1"/>
</dbReference>
<dbReference type="GO" id="GO:0004252">
    <property type="term" value="F:serine-type endopeptidase activity"/>
    <property type="evidence" value="ECO:0007669"/>
    <property type="project" value="UniProtKB-UniRule"/>
</dbReference>
<dbReference type="Proteomes" id="UP001302602">
    <property type="component" value="Unassembled WGS sequence"/>
</dbReference>
<keyword evidence="7" id="KW-0865">Zymogen</keyword>
<feature type="region of interest" description="Disordered" evidence="9">
    <location>
        <begin position="529"/>
        <end position="548"/>
    </location>
</feature>
<reference evidence="12" key="2">
    <citation type="submission" date="2023-05" db="EMBL/GenBank/DDBJ databases">
        <authorList>
            <consortium name="Lawrence Berkeley National Laboratory"/>
            <person name="Steindorff A."/>
            <person name="Hensen N."/>
            <person name="Bonometti L."/>
            <person name="Westerberg I."/>
            <person name="Brannstrom I.O."/>
            <person name="Guillou S."/>
            <person name="Cros-Aarteil S."/>
            <person name="Calhoun S."/>
            <person name="Haridas S."/>
            <person name="Kuo A."/>
            <person name="Mondo S."/>
            <person name="Pangilinan J."/>
            <person name="Riley R."/>
            <person name="Labutti K."/>
            <person name="Andreopoulos B."/>
            <person name="Lipzen A."/>
            <person name="Chen C."/>
            <person name="Yanf M."/>
            <person name="Daum C."/>
            <person name="Ng V."/>
            <person name="Clum A."/>
            <person name="Ohm R."/>
            <person name="Martin F."/>
            <person name="Silar P."/>
            <person name="Natvig D."/>
            <person name="Lalanne C."/>
            <person name="Gautier V."/>
            <person name="Ament-Velasquez S.L."/>
            <person name="Kruys A."/>
            <person name="Hutchinson M.I."/>
            <person name="Powell A.J."/>
            <person name="Barry K."/>
            <person name="Miller A.N."/>
            <person name="Grigoriev I.V."/>
            <person name="Debuchy R."/>
            <person name="Gladieux P."/>
            <person name="Thoren M.H."/>
            <person name="Johannesson H."/>
        </authorList>
    </citation>
    <scope>NUCLEOTIDE SEQUENCE</scope>
    <source>
        <strain evidence="12">CBS 731.68</strain>
    </source>
</reference>
<feature type="active site" description="Charge relay system" evidence="8">
    <location>
        <position position="348"/>
    </location>
</feature>
<dbReference type="Pfam" id="PF09286">
    <property type="entry name" value="Pro-kuma_activ"/>
    <property type="match status" value="1"/>
</dbReference>
<dbReference type="CDD" id="cd11377">
    <property type="entry name" value="Pro-peptidase_S53"/>
    <property type="match status" value="1"/>
</dbReference>
<evidence type="ECO:0000256" key="7">
    <source>
        <dbReference type="ARBA" id="ARBA00023145"/>
    </source>
</evidence>
<evidence type="ECO:0000256" key="5">
    <source>
        <dbReference type="ARBA" id="ARBA00022825"/>
    </source>
</evidence>
<evidence type="ECO:0000256" key="9">
    <source>
        <dbReference type="SAM" id="MobiDB-lite"/>
    </source>
</evidence>
<dbReference type="GO" id="GO:0005576">
    <property type="term" value="C:extracellular region"/>
    <property type="evidence" value="ECO:0007669"/>
    <property type="project" value="UniProtKB-SubCell"/>
</dbReference>
<dbReference type="GO" id="GO:0006508">
    <property type="term" value="P:proteolysis"/>
    <property type="evidence" value="ECO:0007669"/>
    <property type="project" value="UniProtKB-KW"/>
</dbReference>
<dbReference type="SUPFAM" id="SSF52743">
    <property type="entry name" value="Subtilisin-like"/>
    <property type="match status" value="1"/>
</dbReference>
<feature type="active site" description="Charge relay system" evidence="8">
    <location>
        <position position="649"/>
    </location>
</feature>
<dbReference type="Gene3D" id="3.40.50.200">
    <property type="entry name" value="Peptidase S8/S53 domain"/>
    <property type="match status" value="1"/>
</dbReference>
<feature type="binding site" evidence="8">
    <location>
        <position position="691"/>
    </location>
    <ligand>
        <name>Ca(2+)</name>
        <dbReference type="ChEBI" id="CHEBI:29108"/>
    </ligand>
</feature>
<keyword evidence="4 8" id="KW-0378">Hydrolase</keyword>
<evidence type="ECO:0000256" key="4">
    <source>
        <dbReference type="ARBA" id="ARBA00022801"/>
    </source>
</evidence>
<keyword evidence="2 8" id="KW-0645">Protease</keyword>
<dbReference type="InterPro" id="IPR030400">
    <property type="entry name" value="Sedolisin_dom"/>
</dbReference>
<protein>
    <submittedName>
        <fullName evidence="12">Subtilisin-like protein</fullName>
    </submittedName>
</protein>
<feature type="region of interest" description="Disordered" evidence="9">
    <location>
        <begin position="212"/>
        <end position="258"/>
    </location>
</feature>
<dbReference type="PANTHER" id="PTHR14218:SF19">
    <property type="entry name" value="SERINE PROTEASE AORO, PUTATIVE (AFU_ORTHOLOGUE AFUA_6G10250)-RELATED"/>
    <property type="match status" value="1"/>
</dbReference>
<feature type="binding site" evidence="8">
    <location>
        <position position="709"/>
    </location>
    <ligand>
        <name>Ca(2+)</name>
        <dbReference type="ChEBI" id="CHEBI:29108"/>
    </ligand>
</feature>
<reference evidence="12" key="1">
    <citation type="journal article" date="2023" name="Mol. Phylogenet. Evol.">
        <title>Genome-scale phylogeny and comparative genomics of the fungal order Sordariales.</title>
        <authorList>
            <person name="Hensen N."/>
            <person name="Bonometti L."/>
            <person name="Westerberg I."/>
            <person name="Brannstrom I.O."/>
            <person name="Guillou S."/>
            <person name="Cros-Aarteil S."/>
            <person name="Calhoun S."/>
            <person name="Haridas S."/>
            <person name="Kuo A."/>
            <person name="Mondo S."/>
            <person name="Pangilinan J."/>
            <person name="Riley R."/>
            <person name="LaButti K."/>
            <person name="Andreopoulos B."/>
            <person name="Lipzen A."/>
            <person name="Chen C."/>
            <person name="Yan M."/>
            <person name="Daum C."/>
            <person name="Ng V."/>
            <person name="Clum A."/>
            <person name="Steindorff A."/>
            <person name="Ohm R.A."/>
            <person name="Martin F."/>
            <person name="Silar P."/>
            <person name="Natvig D.O."/>
            <person name="Lalanne C."/>
            <person name="Gautier V."/>
            <person name="Ament-Velasquez S.L."/>
            <person name="Kruys A."/>
            <person name="Hutchinson M.I."/>
            <person name="Powell A.J."/>
            <person name="Barry K."/>
            <person name="Miller A.N."/>
            <person name="Grigoriev I.V."/>
            <person name="Debuchy R."/>
            <person name="Gladieux P."/>
            <person name="Hiltunen Thoren M."/>
            <person name="Johannesson H."/>
        </authorList>
    </citation>
    <scope>NUCLEOTIDE SEQUENCE</scope>
    <source>
        <strain evidence="12">CBS 731.68</strain>
    </source>
</reference>
<keyword evidence="3 8" id="KW-0479">Metal-binding</keyword>
<dbReference type="GO" id="GO:0008240">
    <property type="term" value="F:tripeptidyl-peptidase activity"/>
    <property type="evidence" value="ECO:0007669"/>
    <property type="project" value="TreeGrafter"/>
</dbReference>
<dbReference type="GO" id="GO:0046872">
    <property type="term" value="F:metal ion binding"/>
    <property type="evidence" value="ECO:0007669"/>
    <property type="project" value="UniProtKB-UniRule"/>
</dbReference>
<evidence type="ECO:0000256" key="3">
    <source>
        <dbReference type="ARBA" id="ARBA00022723"/>
    </source>
</evidence>
<dbReference type="PROSITE" id="PS51695">
    <property type="entry name" value="SEDOLISIN"/>
    <property type="match status" value="1"/>
</dbReference>
<dbReference type="RefSeq" id="XP_062644295.1">
    <property type="nucleotide sequence ID" value="XM_062789403.1"/>
</dbReference>
<keyword evidence="6 8" id="KW-0106">Calcium</keyword>
<feature type="active site" description="Charge relay system" evidence="8">
    <location>
        <position position="344"/>
    </location>
</feature>
<evidence type="ECO:0000256" key="6">
    <source>
        <dbReference type="ARBA" id="ARBA00022837"/>
    </source>
</evidence>
<evidence type="ECO:0000313" key="13">
    <source>
        <dbReference type="Proteomes" id="UP001302602"/>
    </source>
</evidence>
<comment type="subcellular location">
    <subcellularLocation>
        <location evidence="1">Secreted</location>
        <location evidence="1">Extracellular space</location>
    </subcellularLocation>
</comment>
<feature type="chain" id="PRO_5042910050" evidence="10">
    <location>
        <begin position="23"/>
        <end position="732"/>
    </location>
</feature>
<evidence type="ECO:0000256" key="2">
    <source>
        <dbReference type="ARBA" id="ARBA00022670"/>
    </source>
</evidence>
<dbReference type="EMBL" id="MU853238">
    <property type="protein sequence ID" value="KAK4120524.1"/>
    <property type="molecule type" value="Genomic_DNA"/>
</dbReference>
<dbReference type="AlphaFoldDB" id="A0AAN6TU63"/>
<dbReference type="PANTHER" id="PTHR14218">
    <property type="entry name" value="PROTEASE S8 TRIPEPTIDYL PEPTIDASE I CLN2"/>
    <property type="match status" value="1"/>
</dbReference>
<keyword evidence="10" id="KW-0732">Signal</keyword>
<sequence length="732" mass="80344">MHIRRALLGISTLLGPVLPASGGRVGARDRMSGAIPSSHVVHERQEHHHVQGWVKRELVDAELTIPVRIGLQQSNVAAGHELLVDISNPRSPNYGKHLSRSQVVDLFAPRSHSVDQVKRWLVSAGIDEGRLSMSPNKQWIQFDAPANELEELFLTSYHVFEHVGTGIQNIACSQYHVPRNVSHHIDYITPGIKLMSGGYGEKIVKKTVGRRSMTGDLGGQSRKGGKMNNLHQVKGKGKSRRKCHPSHPVDPDDDNSMFRVRGPCSDEITPHCIRAQYQIPNGTKATKGNELGIFQSLNQHYSQEDLDTYWRYIAPWVPRGTHPKLRSINGAYGPTNDTSKAGEEADLDFEVAIPLIWPQKTVLFQTDDEWYQQDQLRADSKYPGFFNTFYDALDESYCHLTAFNQTGNCATPQCRDPEYPNPNALPSQGGYHGPLMCGAHRPTPVVSISYSGTEHSWPANYMRRQCLEVMKLALQGVTVVESSGDYGVGGGRWDSRAGCLGENRDVYAPRVMGNCPYVLSVGATALQEPEAVPHPSSNQGPTTTSTTTATSRKLIEVAADGFASGGGFSNVFGRPAWQDRHVRTYLERANLSEAGYVNAEGVPFASLRPPPGPGKLFNLVGRGYPDVAAVGENFRVVLRGYPNRMHGTSVSTPIWASILTLINEERLAVGKSTVGFVHQVLYEHPEVFTDITTGSNPGCGGDGFPVKEGWDPVTGLGSPIYPKLLDLFMSLP</sequence>
<evidence type="ECO:0000256" key="8">
    <source>
        <dbReference type="PROSITE-ProRule" id="PRU01032"/>
    </source>
</evidence>
<organism evidence="12 13">
    <name type="scientific">Parathielavia appendiculata</name>
    <dbReference type="NCBI Taxonomy" id="2587402"/>
    <lineage>
        <taxon>Eukaryota</taxon>
        <taxon>Fungi</taxon>
        <taxon>Dikarya</taxon>
        <taxon>Ascomycota</taxon>
        <taxon>Pezizomycotina</taxon>
        <taxon>Sordariomycetes</taxon>
        <taxon>Sordariomycetidae</taxon>
        <taxon>Sordariales</taxon>
        <taxon>Chaetomiaceae</taxon>
        <taxon>Parathielavia</taxon>
    </lineage>
</organism>